<dbReference type="InterPro" id="IPR011761">
    <property type="entry name" value="ATP-grasp"/>
</dbReference>
<dbReference type="SUPFAM" id="SSF56059">
    <property type="entry name" value="Glutathione synthetase ATP-binding domain-like"/>
    <property type="match status" value="1"/>
</dbReference>
<dbReference type="PROSITE" id="PS50975">
    <property type="entry name" value="ATP_GRASP"/>
    <property type="match status" value="1"/>
</dbReference>
<keyword evidence="1 6" id="KW-0436">Ligase</keyword>
<dbReference type="GO" id="GO:0046872">
    <property type="term" value="F:metal ion binding"/>
    <property type="evidence" value="ECO:0007669"/>
    <property type="project" value="InterPro"/>
</dbReference>
<dbReference type="GO" id="GO:0005524">
    <property type="term" value="F:ATP binding"/>
    <property type="evidence" value="ECO:0007669"/>
    <property type="project" value="UniProtKB-UniRule"/>
</dbReference>
<evidence type="ECO:0000313" key="6">
    <source>
        <dbReference type="EMBL" id="MBB5868889.1"/>
    </source>
</evidence>
<dbReference type="GO" id="GO:0016874">
    <property type="term" value="F:ligase activity"/>
    <property type="evidence" value="ECO:0007669"/>
    <property type="project" value="UniProtKB-KW"/>
</dbReference>
<keyword evidence="7" id="KW-1185">Reference proteome</keyword>
<keyword evidence="2 4" id="KW-0547">Nucleotide-binding</keyword>
<evidence type="ECO:0000256" key="3">
    <source>
        <dbReference type="ARBA" id="ARBA00022840"/>
    </source>
</evidence>
<dbReference type="RefSeq" id="WP_184835151.1">
    <property type="nucleotide sequence ID" value="NZ_JACHMN010000002.1"/>
</dbReference>
<proteinExistence type="predicted"/>
<evidence type="ECO:0000256" key="1">
    <source>
        <dbReference type="ARBA" id="ARBA00022598"/>
    </source>
</evidence>
<dbReference type="Gene3D" id="3.30.470.20">
    <property type="entry name" value="ATP-grasp fold, B domain"/>
    <property type="match status" value="1"/>
</dbReference>
<feature type="domain" description="ATP-grasp" evidence="5">
    <location>
        <begin position="129"/>
        <end position="328"/>
    </location>
</feature>
<protein>
    <submittedName>
        <fullName evidence="6">Putative ATP-grasp superfamily ATP-dependent carboligase</fullName>
    </submittedName>
</protein>
<dbReference type="AlphaFoldDB" id="A0A841BNW6"/>
<gene>
    <name evidence="6" type="ORF">F4553_002268</name>
</gene>
<dbReference type="GO" id="GO:0005829">
    <property type="term" value="C:cytosol"/>
    <property type="evidence" value="ECO:0007669"/>
    <property type="project" value="TreeGrafter"/>
</dbReference>
<dbReference type="EMBL" id="JACHMN010000002">
    <property type="protein sequence ID" value="MBB5868889.1"/>
    <property type="molecule type" value="Genomic_DNA"/>
</dbReference>
<dbReference type="Pfam" id="PF02655">
    <property type="entry name" value="ATP-grasp_3"/>
    <property type="match status" value="1"/>
</dbReference>
<keyword evidence="3 4" id="KW-0067">ATP-binding</keyword>
<dbReference type="Proteomes" id="UP000587527">
    <property type="component" value="Unassembled WGS sequence"/>
</dbReference>
<dbReference type="PANTHER" id="PTHR43055">
    <property type="entry name" value="FORMATE-DEPENDENT PHOSPHORIBOSYLGLYCINAMIDE FORMYLTRANSFERASE"/>
    <property type="match status" value="1"/>
</dbReference>
<sequence length="424" mass="44544">MTWDLHDYRLVTASAYPGMMAPLTQHPSCICVLSGDADRTINGPVAGLSLEALDGVRRRWRFGDVARLADFVPKVLADAPRDDRPILLVPPRASTAWESAAAAWPGRVRVAASPIAVVDPIAEDKAHVREALRRLGVPVPEAVVLTPDAMGFAAIEERLGSPFVVQSPNGAGGQGTYLVTDPAGLATALTAHPHVERWLVSAFAGDTTINVAGIVHVDGTQLLPISVQASGIAELGFEFGAYCGSDFGAAAVAAAVREEAFQHAATIGEWLREQGHLGIFGVDISVSGRTLSVLEVNPRIQGSSWLLSRLEGERGGPSCLEQHLQALLGRPLGATTRPAAQVNPGSHLIMRWSGPPVVVREVPAASAAVSALPKAGITMLPGAILARFTGDGQLAGDDGRSLRATTTSLVERVRSGFEFTLAKM</sequence>
<comment type="caution">
    <text evidence="6">The sequence shown here is derived from an EMBL/GenBank/DDBJ whole genome shotgun (WGS) entry which is preliminary data.</text>
</comment>
<dbReference type="PANTHER" id="PTHR43055:SF1">
    <property type="entry name" value="FORMATE-DEPENDENT PHOSPHORIBOSYLGLYCINAMIDE FORMYLTRANSFERASE"/>
    <property type="match status" value="1"/>
</dbReference>
<evidence type="ECO:0000256" key="4">
    <source>
        <dbReference type="PROSITE-ProRule" id="PRU00409"/>
    </source>
</evidence>
<accession>A0A841BNW6</accession>
<organism evidence="6 7">
    <name type="scientific">Allocatelliglobosispora scoriae</name>
    <dbReference type="NCBI Taxonomy" id="643052"/>
    <lineage>
        <taxon>Bacteria</taxon>
        <taxon>Bacillati</taxon>
        <taxon>Actinomycetota</taxon>
        <taxon>Actinomycetes</taxon>
        <taxon>Micromonosporales</taxon>
        <taxon>Micromonosporaceae</taxon>
        <taxon>Allocatelliglobosispora</taxon>
    </lineage>
</organism>
<dbReference type="Gene3D" id="3.30.1490.20">
    <property type="entry name" value="ATP-grasp fold, A domain"/>
    <property type="match status" value="1"/>
</dbReference>
<evidence type="ECO:0000259" key="5">
    <source>
        <dbReference type="PROSITE" id="PS50975"/>
    </source>
</evidence>
<evidence type="ECO:0000313" key="7">
    <source>
        <dbReference type="Proteomes" id="UP000587527"/>
    </source>
</evidence>
<dbReference type="InterPro" id="IPR013815">
    <property type="entry name" value="ATP_grasp_subdomain_1"/>
</dbReference>
<reference evidence="6 7" key="1">
    <citation type="submission" date="2020-08" db="EMBL/GenBank/DDBJ databases">
        <title>Sequencing the genomes of 1000 actinobacteria strains.</title>
        <authorList>
            <person name="Klenk H.-P."/>
        </authorList>
    </citation>
    <scope>NUCLEOTIDE SEQUENCE [LARGE SCALE GENOMIC DNA]</scope>
    <source>
        <strain evidence="6 7">DSM 45362</strain>
    </source>
</reference>
<dbReference type="InterPro" id="IPR003806">
    <property type="entry name" value="ATP-grasp_PylC-type"/>
</dbReference>
<name>A0A841BNW6_9ACTN</name>
<evidence type="ECO:0000256" key="2">
    <source>
        <dbReference type="ARBA" id="ARBA00022741"/>
    </source>
</evidence>